<evidence type="ECO:0000313" key="3">
    <source>
        <dbReference type="Proteomes" id="UP000190797"/>
    </source>
</evidence>
<reference evidence="3" key="1">
    <citation type="journal article" date="2017" name="Med. Chem. Commun.">
        <title>Nonomuraea sp. ATCC 55076 harbours the largest actinomycete chromosome to date and the kistamicin biosynthetic gene cluster.</title>
        <authorList>
            <person name="Nazari B."/>
            <person name="Forneris C.C."/>
            <person name="Gibson M.I."/>
            <person name="Moon K."/>
            <person name="Schramma K.R."/>
            <person name="Seyedsayamdost M.R."/>
        </authorList>
    </citation>
    <scope>NUCLEOTIDE SEQUENCE [LARGE SCALE GENOMIC DNA]</scope>
    <source>
        <strain evidence="3">ATCC 55076</strain>
    </source>
</reference>
<dbReference type="Gene3D" id="3.30.460.10">
    <property type="entry name" value="Beta Polymerase, domain 2"/>
    <property type="match status" value="1"/>
</dbReference>
<dbReference type="InterPro" id="IPR002934">
    <property type="entry name" value="Polymerase_NTP_transf_dom"/>
</dbReference>
<dbReference type="GO" id="GO:0016779">
    <property type="term" value="F:nucleotidyltransferase activity"/>
    <property type="evidence" value="ECO:0007669"/>
    <property type="project" value="InterPro"/>
</dbReference>
<dbReference type="InterPro" id="IPR043519">
    <property type="entry name" value="NT_sf"/>
</dbReference>
<dbReference type="KEGG" id="noa:BKM31_09490"/>
<feature type="domain" description="Polymerase nucleotidyl transferase" evidence="1">
    <location>
        <begin position="9"/>
        <end position="50"/>
    </location>
</feature>
<accession>A0A1V0AJ98</accession>
<evidence type="ECO:0000259" key="1">
    <source>
        <dbReference type="Pfam" id="PF01909"/>
    </source>
</evidence>
<dbReference type="CDD" id="cd05403">
    <property type="entry name" value="NT_KNTase_like"/>
    <property type="match status" value="1"/>
</dbReference>
<dbReference type="STRING" id="1909395.BKM31_09490"/>
<proteinExistence type="predicted"/>
<gene>
    <name evidence="2" type="ORF">BKM31_09490</name>
</gene>
<sequence length="264" mass="27813">MAARLAAVPGVVAVALGGSRARGTHRPDSDIDLGLYYRGDLDVAGLRALAREVTGEETDVTEPGGWGPWVDGGGWLTIDGWRVDWIYRDLDRVHRVWHDCRAGRYEIGVQAGHPLGFYSHAYAGEVALCQVLADPAGELTALREATAQYPPALRDALVAGLWESDFALTTARYGAAGNDPVYVAGALFRAIGVACHALHAADGAWLINEKGMVAAAGRLPSAPETFGERAQALLAGVGSAPEEITRTIDTAAELLAEVRTACGA</sequence>
<dbReference type="EMBL" id="CP017717">
    <property type="protein sequence ID" value="AQZ70263.1"/>
    <property type="molecule type" value="Genomic_DNA"/>
</dbReference>
<dbReference type="Proteomes" id="UP000190797">
    <property type="component" value="Chromosome"/>
</dbReference>
<dbReference type="Pfam" id="PF01909">
    <property type="entry name" value="NTP_transf_2"/>
    <property type="match status" value="1"/>
</dbReference>
<name>A0A1V0AJ98_9ACTN</name>
<evidence type="ECO:0000313" key="2">
    <source>
        <dbReference type="EMBL" id="AQZ70263.1"/>
    </source>
</evidence>
<dbReference type="SUPFAM" id="SSF81301">
    <property type="entry name" value="Nucleotidyltransferase"/>
    <property type="match status" value="1"/>
</dbReference>
<keyword evidence="3" id="KW-1185">Reference proteome</keyword>
<dbReference type="AlphaFoldDB" id="A0A1V0AJ98"/>
<organism evidence="2 3">
    <name type="scientific">[Actinomadura] parvosata subsp. kistnae</name>
    <dbReference type="NCBI Taxonomy" id="1909395"/>
    <lineage>
        <taxon>Bacteria</taxon>
        <taxon>Bacillati</taxon>
        <taxon>Actinomycetota</taxon>
        <taxon>Actinomycetes</taxon>
        <taxon>Streptosporangiales</taxon>
        <taxon>Streptosporangiaceae</taxon>
        <taxon>Nonomuraea</taxon>
    </lineage>
</organism>
<protein>
    <submittedName>
        <fullName evidence="2">DNA polymerase subunit beta</fullName>
    </submittedName>
</protein>